<dbReference type="EMBL" id="BAMW01000030">
    <property type="protein sequence ID" value="GAN63478.1"/>
    <property type="molecule type" value="Genomic_DNA"/>
</dbReference>
<name>A0A6N3T0Y8_9PROT</name>
<evidence type="ECO:0000313" key="1">
    <source>
        <dbReference type="EMBL" id="GAN63478.1"/>
    </source>
</evidence>
<sequence length="51" mass="5114">MEVSFVVSGVEGEAGDTLLPAAGGVEPAWDEDGKIVPYPPAGRAAPDGLAF</sequence>
<organism evidence="2 4">
    <name type="scientific">Acetobacter indonesiensis</name>
    <dbReference type="NCBI Taxonomy" id="104101"/>
    <lineage>
        <taxon>Bacteria</taxon>
        <taxon>Pseudomonadati</taxon>
        <taxon>Pseudomonadota</taxon>
        <taxon>Alphaproteobacteria</taxon>
        <taxon>Acetobacterales</taxon>
        <taxon>Acetobacteraceae</taxon>
        <taxon>Acetobacter</taxon>
    </lineage>
</organism>
<dbReference type="Proteomes" id="UP000321104">
    <property type="component" value="Unassembled WGS sequence"/>
</dbReference>
<reference evidence="1 3" key="1">
    <citation type="submission" date="2012-11" db="EMBL/GenBank/DDBJ databases">
        <title>Whole genome sequence of Acetobacter indonesiensis 5H-1.</title>
        <authorList>
            <person name="Azuma Y."/>
            <person name="Higashiura N."/>
            <person name="Hirakawa H."/>
            <person name="Matsushita K."/>
        </authorList>
    </citation>
    <scope>NUCLEOTIDE SEQUENCE [LARGE SCALE GENOMIC DNA]</scope>
    <source>
        <strain evidence="1 3">5H-1</strain>
    </source>
</reference>
<evidence type="ECO:0000313" key="4">
    <source>
        <dbReference type="Proteomes" id="UP000321104"/>
    </source>
</evidence>
<comment type="caution">
    <text evidence="2">The sequence shown here is derived from an EMBL/GenBank/DDBJ whole genome shotgun (WGS) entry which is preliminary data.</text>
</comment>
<evidence type="ECO:0000313" key="3">
    <source>
        <dbReference type="Proteomes" id="UP000032673"/>
    </source>
</evidence>
<keyword evidence="3" id="KW-1185">Reference proteome</keyword>
<gene>
    <name evidence="1" type="ORF">Abin_030_021</name>
    <name evidence="2" type="ORF">AIN02nite_08860</name>
</gene>
<proteinExistence type="predicted"/>
<accession>A0A6N3T0Y8</accession>
<evidence type="ECO:0000313" key="2">
    <source>
        <dbReference type="EMBL" id="GEN02861.1"/>
    </source>
</evidence>
<protein>
    <submittedName>
        <fullName evidence="2">Uncharacterized protein</fullName>
    </submittedName>
</protein>
<dbReference type="EMBL" id="BJXQ01000004">
    <property type="protein sequence ID" value="GEN02861.1"/>
    <property type="molecule type" value="Genomic_DNA"/>
</dbReference>
<dbReference type="Proteomes" id="UP000032673">
    <property type="component" value="Unassembled WGS sequence"/>
</dbReference>
<reference evidence="2 4" key="2">
    <citation type="submission" date="2019-07" db="EMBL/GenBank/DDBJ databases">
        <title>Whole genome shotgun sequence of Acetobacter indonesiensis NBRC 16471.</title>
        <authorList>
            <person name="Hosoyama A."/>
            <person name="Uohara A."/>
            <person name="Ohji S."/>
            <person name="Ichikawa N."/>
        </authorList>
    </citation>
    <scope>NUCLEOTIDE SEQUENCE [LARGE SCALE GENOMIC DNA]</scope>
    <source>
        <strain evidence="2 4">NBRC 16471</strain>
    </source>
</reference>
<dbReference type="AlphaFoldDB" id="A0A6N3T0Y8"/>